<evidence type="ECO:0000256" key="2">
    <source>
        <dbReference type="ARBA" id="ARBA00006434"/>
    </source>
</evidence>
<name>A0A919G7Q8_9MICO</name>
<dbReference type="Gene3D" id="1.20.1730.10">
    <property type="entry name" value="Sodium/glucose cotransporter"/>
    <property type="match status" value="1"/>
</dbReference>
<feature type="transmembrane region" description="Helical" evidence="14">
    <location>
        <begin position="116"/>
        <end position="141"/>
    </location>
</feature>
<keyword evidence="9" id="KW-0406">Ion transport</keyword>
<accession>A0A919G7Q8</accession>
<dbReference type="GO" id="GO:0005886">
    <property type="term" value="C:plasma membrane"/>
    <property type="evidence" value="ECO:0007669"/>
    <property type="project" value="UniProtKB-SubCell"/>
</dbReference>
<feature type="transmembrane region" description="Helical" evidence="14">
    <location>
        <begin position="258"/>
        <end position="282"/>
    </location>
</feature>
<evidence type="ECO:0000256" key="5">
    <source>
        <dbReference type="ARBA" id="ARBA00022692"/>
    </source>
</evidence>
<evidence type="ECO:0000256" key="4">
    <source>
        <dbReference type="ARBA" id="ARBA00022475"/>
    </source>
</evidence>
<dbReference type="AlphaFoldDB" id="A0A919G7Q8"/>
<feature type="transmembrane region" description="Helical" evidence="14">
    <location>
        <begin position="67"/>
        <end position="91"/>
    </location>
</feature>
<evidence type="ECO:0000256" key="6">
    <source>
        <dbReference type="ARBA" id="ARBA00022847"/>
    </source>
</evidence>
<dbReference type="PROSITE" id="PS50283">
    <property type="entry name" value="NA_SOLUT_SYMP_3"/>
    <property type="match status" value="1"/>
</dbReference>
<feature type="transmembrane region" description="Helical" evidence="14">
    <location>
        <begin position="408"/>
        <end position="431"/>
    </location>
</feature>
<evidence type="ECO:0000256" key="8">
    <source>
        <dbReference type="ARBA" id="ARBA00023053"/>
    </source>
</evidence>
<keyword evidence="3" id="KW-0813">Transport</keyword>
<evidence type="ECO:0000313" key="16">
    <source>
        <dbReference type="Proteomes" id="UP000627369"/>
    </source>
</evidence>
<dbReference type="GO" id="GO:0015293">
    <property type="term" value="F:symporter activity"/>
    <property type="evidence" value="ECO:0007669"/>
    <property type="project" value="UniProtKB-KW"/>
</dbReference>
<keyword evidence="8" id="KW-0915">Sodium</keyword>
<feature type="transmembrane region" description="Helical" evidence="14">
    <location>
        <begin position="451"/>
        <end position="471"/>
    </location>
</feature>
<keyword evidence="6" id="KW-0769">Symport</keyword>
<comment type="similarity">
    <text evidence="2 13">Belongs to the sodium:solute symporter (SSF) (TC 2.A.21) family.</text>
</comment>
<feature type="transmembrane region" description="Helical" evidence="14">
    <location>
        <begin position="302"/>
        <end position="332"/>
    </location>
</feature>
<dbReference type="InterPro" id="IPR038377">
    <property type="entry name" value="Na/Glc_symporter_sf"/>
</dbReference>
<evidence type="ECO:0000256" key="10">
    <source>
        <dbReference type="ARBA" id="ARBA00023136"/>
    </source>
</evidence>
<protein>
    <submittedName>
        <fullName evidence="15">Sodium:solute symporter</fullName>
    </submittedName>
</protein>
<dbReference type="RefSeq" id="WP_189671627.1">
    <property type="nucleotide sequence ID" value="NZ_BNAS01000010.1"/>
</dbReference>
<dbReference type="GO" id="GO:0046942">
    <property type="term" value="P:carboxylic acid transport"/>
    <property type="evidence" value="ECO:0007669"/>
    <property type="project" value="UniProtKB-ARBA"/>
</dbReference>
<evidence type="ECO:0000256" key="14">
    <source>
        <dbReference type="SAM" id="Phobius"/>
    </source>
</evidence>
<feature type="transmembrane region" description="Helical" evidence="14">
    <location>
        <begin position="222"/>
        <end position="246"/>
    </location>
</feature>
<feature type="transmembrane region" description="Helical" evidence="14">
    <location>
        <begin position="177"/>
        <end position="202"/>
    </location>
</feature>
<keyword evidence="5 14" id="KW-0812">Transmembrane</keyword>
<comment type="caution">
    <text evidence="15">The sequence shown here is derived from an EMBL/GenBank/DDBJ whole genome shotgun (WGS) entry which is preliminary data.</text>
</comment>
<proteinExistence type="inferred from homology"/>
<dbReference type="GO" id="GO:0006814">
    <property type="term" value="P:sodium ion transport"/>
    <property type="evidence" value="ECO:0007669"/>
    <property type="project" value="UniProtKB-KW"/>
</dbReference>
<keyword evidence="7 14" id="KW-1133">Transmembrane helix</keyword>
<feature type="transmembrane region" description="Helical" evidence="14">
    <location>
        <begin position="147"/>
        <end position="165"/>
    </location>
</feature>
<dbReference type="InterPro" id="IPR018212">
    <property type="entry name" value="Na/solute_symporter_CS"/>
</dbReference>
<evidence type="ECO:0000256" key="3">
    <source>
        <dbReference type="ARBA" id="ARBA00022448"/>
    </source>
</evidence>
<evidence type="ECO:0000256" key="9">
    <source>
        <dbReference type="ARBA" id="ARBA00023065"/>
    </source>
</evidence>
<reference evidence="15" key="2">
    <citation type="submission" date="2020-09" db="EMBL/GenBank/DDBJ databases">
        <authorList>
            <person name="Sun Q."/>
            <person name="Zhou Y."/>
        </authorList>
    </citation>
    <scope>NUCLEOTIDE SEQUENCE</scope>
    <source>
        <strain evidence="15">CGMCC 4.7398</strain>
    </source>
</reference>
<sequence length="493" mass="51096">MIIAGIGATVLAVVVIGIVVARKVDGDSANYLVAGRRLGVPLVGASLMAAAVDSNATVGNTDLTSLFGFWSGASLALGLAICLLLTGLFLARRLNGMGLYTLADYYRNRYGRGVEVAASVLMIFAFAILMAGNLVACGFLLEHFAGLPYWAGVVIAVTLVLIYTVGGGMFSDAYTAAVQIVITLVATAALVIWFGMTIGFQVPEGMGPFDMEQLTSTDLGAPINWATLISLGIGDIVAIDFMQRVFSARTPQIARRACFTAAAGTAAIGVAFAMVALGSAAIGIDATDGPMLFTLLSDHAPVWLAVLVLSGIVAASFSTASGAILATSAVAVRNILGVRRVAPADGTYDPLLRWTRLAMLPIVVVGTVIALTVAQTGILLTLAFDLMLACLAVPFLLGVFWKRGGTAAAVAAMVTGLVVRFGLFVLTPTIYGAPNDIAYIPNDLVPATFDGWPTIYGAIVSIVAYVVVALARPASEPVEPKSEPEEEMEPAVA</sequence>
<comment type="subcellular location">
    <subcellularLocation>
        <location evidence="1">Cell membrane</location>
        <topology evidence="1">Multi-pass membrane protein</topology>
    </subcellularLocation>
</comment>
<dbReference type="PANTHER" id="PTHR48086">
    <property type="entry name" value="SODIUM/PROLINE SYMPORTER-RELATED"/>
    <property type="match status" value="1"/>
</dbReference>
<evidence type="ECO:0000256" key="12">
    <source>
        <dbReference type="ARBA" id="ARBA00033708"/>
    </source>
</evidence>
<evidence type="ECO:0000256" key="7">
    <source>
        <dbReference type="ARBA" id="ARBA00022989"/>
    </source>
</evidence>
<keyword evidence="10 14" id="KW-0472">Membrane</keyword>
<reference evidence="15" key="1">
    <citation type="journal article" date="2014" name="Int. J. Syst. Evol. Microbiol.">
        <title>Complete genome sequence of Corynebacterium casei LMG S-19264T (=DSM 44701T), isolated from a smear-ripened cheese.</title>
        <authorList>
            <consortium name="US DOE Joint Genome Institute (JGI-PGF)"/>
            <person name="Walter F."/>
            <person name="Albersmeier A."/>
            <person name="Kalinowski J."/>
            <person name="Ruckert C."/>
        </authorList>
    </citation>
    <scope>NUCLEOTIDE SEQUENCE</scope>
    <source>
        <strain evidence="15">CGMCC 4.7398</strain>
    </source>
</reference>
<evidence type="ECO:0000313" key="15">
    <source>
        <dbReference type="EMBL" id="GHH79652.1"/>
    </source>
</evidence>
<feature type="transmembrane region" description="Helical" evidence="14">
    <location>
        <begin position="353"/>
        <end position="372"/>
    </location>
</feature>
<dbReference type="InterPro" id="IPR001734">
    <property type="entry name" value="Na/solute_symporter"/>
</dbReference>
<feature type="transmembrane region" description="Helical" evidence="14">
    <location>
        <begin position="378"/>
        <end position="401"/>
    </location>
</feature>
<dbReference type="EMBL" id="BNAS01000010">
    <property type="protein sequence ID" value="GHH79652.1"/>
    <property type="molecule type" value="Genomic_DNA"/>
</dbReference>
<gene>
    <name evidence="15" type="ORF">GCM10017772_45840</name>
</gene>
<dbReference type="Proteomes" id="UP000627369">
    <property type="component" value="Unassembled WGS sequence"/>
</dbReference>
<organism evidence="15 16">
    <name type="scientific">Promicromonospora soli</name>
    <dbReference type="NCBI Taxonomy" id="2035533"/>
    <lineage>
        <taxon>Bacteria</taxon>
        <taxon>Bacillati</taxon>
        <taxon>Actinomycetota</taxon>
        <taxon>Actinomycetes</taxon>
        <taxon>Micrococcales</taxon>
        <taxon>Promicromonosporaceae</taxon>
        <taxon>Promicromonospora</taxon>
    </lineage>
</organism>
<dbReference type="PANTHER" id="PTHR48086:SF3">
    <property type="entry name" value="SODIUM_PROLINE SYMPORTER"/>
    <property type="match status" value="1"/>
</dbReference>
<dbReference type="CDD" id="cd11474">
    <property type="entry name" value="SLC5sbd_CHT"/>
    <property type="match status" value="1"/>
</dbReference>
<evidence type="ECO:0000256" key="11">
    <source>
        <dbReference type="ARBA" id="ARBA00023201"/>
    </source>
</evidence>
<keyword evidence="4" id="KW-1003">Cell membrane</keyword>
<dbReference type="Pfam" id="PF00474">
    <property type="entry name" value="SSF"/>
    <property type="match status" value="1"/>
</dbReference>
<evidence type="ECO:0000256" key="13">
    <source>
        <dbReference type="RuleBase" id="RU362091"/>
    </source>
</evidence>
<dbReference type="PROSITE" id="PS00456">
    <property type="entry name" value="NA_SOLUT_SYMP_1"/>
    <property type="match status" value="1"/>
</dbReference>
<keyword evidence="11" id="KW-0739">Sodium transport</keyword>
<comment type="catalytic activity">
    <reaction evidence="12">
        <text>L-proline(in) + Na(+)(in) = L-proline(out) + Na(+)(out)</text>
        <dbReference type="Rhea" id="RHEA:28967"/>
        <dbReference type="ChEBI" id="CHEBI:29101"/>
        <dbReference type="ChEBI" id="CHEBI:60039"/>
    </reaction>
</comment>
<keyword evidence="16" id="KW-1185">Reference proteome</keyword>
<dbReference type="InterPro" id="IPR050277">
    <property type="entry name" value="Sodium:Solute_Symporter"/>
</dbReference>
<evidence type="ECO:0000256" key="1">
    <source>
        <dbReference type="ARBA" id="ARBA00004651"/>
    </source>
</evidence>